<comment type="caution">
    <text evidence="2">The sequence shown here is derived from an EMBL/GenBank/DDBJ whole genome shotgun (WGS) entry which is preliminary data.</text>
</comment>
<dbReference type="PANTHER" id="PTHR40396">
    <property type="entry name" value="ATPASE-LIKE PROTEIN"/>
    <property type="match status" value="1"/>
</dbReference>
<organism evidence="2 3">
    <name type="scientific">Enterococcus cecorum</name>
    <dbReference type="NCBI Taxonomy" id="44008"/>
    <lineage>
        <taxon>Bacteria</taxon>
        <taxon>Bacillati</taxon>
        <taxon>Bacillota</taxon>
        <taxon>Bacilli</taxon>
        <taxon>Lactobacillales</taxon>
        <taxon>Enterococcaceae</taxon>
        <taxon>Enterococcus</taxon>
    </lineage>
</organism>
<dbReference type="Gene3D" id="3.40.50.300">
    <property type="entry name" value="P-loop containing nucleotide triphosphate hydrolases"/>
    <property type="match status" value="1"/>
</dbReference>
<protein>
    <recommendedName>
        <fullName evidence="1">ATPase AAA-type core domain-containing protein</fullName>
    </recommendedName>
</protein>
<gene>
    <name evidence="2" type="ORF">B5E88_09810</name>
</gene>
<dbReference type="PANTHER" id="PTHR40396:SF1">
    <property type="entry name" value="ATPASE AAA-TYPE CORE DOMAIN-CONTAINING PROTEIN"/>
    <property type="match status" value="1"/>
</dbReference>
<sequence length="372" mass="43280">MLQKFRVKGFKNFASTIEFDLTSGNYSFNNEAVKNNILTTAVIYGDNASGKSNLGLAIMDIITHLTDNEKNSNDYKKHFLNLETEPTVAIFEYVFNFNNHIVEYNYAKKSYDEIVSEELFIDGDLIIKYNKETQYKYINLKNGSEINFEKLRNDQSLVKLAYVYSTGTNSNMETKDIIFNQFMRFVDSMLSFDSIYGNHYQGYTIGSGNIAETIIEKNKVKEYQEFLSDLGINYDLFEKEIDDTKYIYARFPSGKEANFFSIMSKGTIALSLFFMWYMQMIDGIQFMFIDEFDSYFHHSVSKQLIEKLKQSPTQVILTTHNTANMSNQILRPDNYFTIINNKINNIAVRSGRELRQAHNIEKMYRAGSFDNE</sequence>
<dbReference type="GO" id="GO:0016887">
    <property type="term" value="F:ATP hydrolysis activity"/>
    <property type="evidence" value="ECO:0007669"/>
    <property type="project" value="InterPro"/>
</dbReference>
<reference evidence="3" key="1">
    <citation type="submission" date="2017-04" db="EMBL/GenBank/DDBJ databases">
        <title>Function of individual gut microbiota members based on whole genome sequencing of pure cultures obtained from chicken caecum.</title>
        <authorList>
            <person name="Medvecky M."/>
            <person name="Cejkova D."/>
            <person name="Polansky O."/>
            <person name="Karasova D."/>
            <person name="Kubasova T."/>
            <person name="Cizek A."/>
            <person name="Rychlik I."/>
        </authorList>
    </citation>
    <scope>NUCLEOTIDE SEQUENCE [LARGE SCALE GENOMIC DNA]</scope>
    <source>
        <strain evidence="3">An144</strain>
    </source>
</reference>
<dbReference type="SUPFAM" id="SSF52540">
    <property type="entry name" value="P-loop containing nucleoside triphosphate hydrolases"/>
    <property type="match status" value="1"/>
</dbReference>
<dbReference type="Pfam" id="PF13304">
    <property type="entry name" value="AAA_21"/>
    <property type="match status" value="1"/>
</dbReference>
<dbReference type="AlphaFoldDB" id="A0A1Y4QX78"/>
<evidence type="ECO:0000259" key="1">
    <source>
        <dbReference type="Pfam" id="PF13304"/>
    </source>
</evidence>
<dbReference type="GO" id="GO:0005524">
    <property type="term" value="F:ATP binding"/>
    <property type="evidence" value="ECO:0007669"/>
    <property type="project" value="InterPro"/>
</dbReference>
<dbReference type="RefSeq" id="WP_087215686.1">
    <property type="nucleotide sequence ID" value="NZ_NFLC01000022.1"/>
</dbReference>
<evidence type="ECO:0000313" key="3">
    <source>
        <dbReference type="Proteomes" id="UP000196074"/>
    </source>
</evidence>
<feature type="domain" description="ATPase AAA-type core" evidence="1">
    <location>
        <begin position="41"/>
        <end position="322"/>
    </location>
</feature>
<dbReference type="InterPro" id="IPR003959">
    <property type="entry name" value="ATPase_AAA_core"/>
</dbReference>
<dbReference type="Proteomes" id="UP000196074">
    <property type="component" value="Unassembled WGS sequence"/>
</dbReference>
<evidence type="ECO:0000313" key="2">
    <source>
        <dbReference type="EMBL" id="OUQ09481.1"/>
    </source>
</evidence>
<name>A0A1Y4QX78_9ENTE</name>
<dbReference type="EMBL" id="NFLC01000022">
    <property type="protein sequence ID" value="OUQ09481.1"/>
    <property type="molecule type" value="Genomic_DNA"/>
</dbReference>
<proteinExistence type="predicted"/>
<accession>A0A1Y4QX78</accession>
<dbReference type="InterPro" id="IPR027417">
    <property type="entry name" value="P-loop_NTPase"/>
</dbReference>